<feature type="transmembrane region" description="Helical" evidence="11">
    <location>
        <begin position="138"/>
        <end position="160"/>
    </location>
</feature>
<feature type="transmembrane region" description="Helical" evidence="11">
    <location>
        <begin position="73"/>
        <end position="93"/>
    </location>
</feature>
<dbReference type="PANTHER" id="PTHR32243">
    <property type="entry name" value="MALTOSE TRANSPORT SYSTEM PERMEASE-RELATED"/>
    <property type="match status" value="1"/>
</dbReference>
<dbReference type="Gene3D" id="1.10.3720.10">
    <property type="entry name" value="MetI-like"/>
    <property type="match status" value="1"/>
</dbReference>
<evidence type="ECO:0000256" key="5">
    <source>
        <dbReference type="ARBA" id="ARBA00022475"/>
    </source>
</evidence>
<dbReference type="PROSITE" id="PS50928">
    <property type="entry name" value="ABC_TM1"/>
    <property type="match status" value="1"/>
</dbReference>
<comment type="caution">
    <text evidence="13">The sequence shown here is derived from an EMBL/GenBank/DDBJ whole genome shotgun (WGS) entry which is preliminary data.</text>
</comment>
<keyword evidence="4 11" id="KW-0813">Transport</keyword>
<comment type="function">
    <text evidence="1">Part of the ABC transporter complex MalEFGK involved in maltose/maltodextrin import. Probably responsible for the translocation of the substrate across the membrane.</text>
</comment>
<dbReference type="EMBL" id="JACDTY010000009">
    <property type="protein sequence ID" value="MBA1142329.1"/>
    <property type="molecule type" value="Genomic_DNA"/>
</dbReference>
<evidence type="ECO:0000256" key="2">
    <source>
        <dbReference type="ARBA" id="ARBA00004651"/>
    </source>
</evidence>
<proteinExistence type="inferred from homology"/>
<dbReference type="AlphaFoldDB" id="A0A838B8M9"/>
<comment type="subcellular location">
    <subcellularLocation>
        <location evidence="2 11">Cell membrane</location>
        <topology evidence="2 11">Multi-pass membrane protein</topology>
    </subcellularLocation>
</comment>
<reference evidence="13 14" key="1">
    <citation type="submission" date="2020-07" db="EMBL/GenBank/DDBJ databases">
        <title>Definition of the novel symbiovar canariense within Mesorhizobium novociceri, a new species of genus Mesorhizobium nodulating Cicer canariense in the Caldera de Taburiente National Park (La Palma, Canary Islands).</title>
        <authorList>
            <person name="Leon-Barrios M."/>
            <person name="Perez-Yepez J."/>
            <person name="Flores-Felix J.D."/>
            <person name="Ramirez-Baena M.H."/>
            <person name="Pulido-Suarez L."/>
            <person name="Igual J.M."/>
            <person name="Velazquez E."/>
            <person name="Peix A."/>
        </authorList>
    </citation>
    <scope>NUCLEOTIDE SEQUENCE [LARGE SCALE GENOMIC DNA]</scope>
    <source>
        <strain evidence="13 14">CCANP35</strain>
    </source>
</reference>
<feature type="transmembrane region" description="Helical" evidence="11">
    <location>
        <begin position="105"/>
        <end position="126"/>
    </location>
</feature>
<feature type="domain" description="ABC transmembrane type-1" evidence="12">
    <location>
        <begin position="69"/>
        <end position="259"/>
    </location>
</feature>
<organism evidence="13 14">
    <name type="scientific">Mesorhizobium neociceri</name>
    <dbReference type="NCBI Taxonomy" id="1307853"/>
    <lineage>
        <taxon>Bacteria</taxon>
        <taxon>Pseudomonadati</taxon>
        <taxon>Pseudomonadota</taxon>
        <taxon>Alphaproteobacteria</taxon>
        <taxon>Hyphomicrobiales</taxon>
        <taxon>Phyllobacteriaceae</taxon>
        <taxon>Mesorhizobium</taxon>
    </lineage>
</organism>
<accession>A0A838B8M9</accession>
<evidence type="ECO:0000256" key="11">
    <source>
        <dbReference type="RuleBase" id="RU363032"/>
    </source>
</evidence>
<dbReference type="Pfam" id="PF00528">
    <property type="entry name" value="BPD_transp_1"/>
    <property type="match status" value="1"/>
</dbReference>
<evidence type="ECO:0000256" key="8">
    <source>
        <dbReference type="ARBA" id="ARBA00022989"/>
    </source>
</evidence>
<keyword evidence="14" id="KW-1185">Reference proteome</keyword>
<evidence type="ECO:0000256" key="3">
    <source>
        <dbReference type="ARBA" id="ARBA00009047"/>
    </source>
</evidence>
<dbReference type="PANTHER" id="PTHR32243:SF50">
    <property type="entry name" value="MALTOSE_MALTODEXTRIN TRANSPORT SYSTEM PERMEASE PROTEIN MALG"/>
    <property type="match status" value="1"/>
</dbReference>
<feature type="transmembrane region" description="Helical" evidence="11">
    <location>
        <begin position="181"/>
        <end position="203"/>
    </location>
</feature>
<evidence type="ECO:0000256" key="1">
    <source>
        <dbReference type="ARBA" id="ARBA00002264"/>
    </source>
</evidence>
<dbReference type="CDD" id="cd06261">
    <property type="entry name" value="TM_PBP2"/>
    <property type="match status" value="1"/>
</dbReference>
<keyword evidence="5" id="KW-1003">Cell membrane</keyword>
<evidence type="ECO:0000313" key="13">
    <source>
        <dbReference type="EMBL" id="MBA1142329.1"/>
    </source>
</evidence>
<evidence type="ECO:0000256" key="9">
    <source>
        <dbReference type="ARBA" id="ARBA00023136"/>
    </source>
</evidence>
<dbReference type="InterPro" id="IPR000515">
    <property type="entry name" value="MetI-like"/>
</dbReference>
<evidence type="ECO:0000256" key="4">
    <source>
        <dbReference type="ARBA" id="ARBA00022448"/>
    </source>
</evidence>
<evidence type="ECO:0000256" key="10">
    <source>
        <dbReference type="ARBA" id="ARBA00041109"/>
    </source>
</evidence>
<feature type="transmembrane region" description="Helical" evidence="11">
    <location>
        <begin position="238"/>
        <end position="259"/>
    </location>
</feature>
<sequence>MRHNLARYVYGYAVCFAFAVFLFSPILWTLSTSMKRPIEMFQWPPVIVGEPSGQHYAAIIADKEFSSALINSIIVSMSTVVLTMALSIPAAFGISHLQKKAMRRLLTLVLLLRAAPGMIYIIPYFLLFREIHLIDTRLGLIIINTMFATPLAIWYLSSFFDQVPREVEEAAIMDGASMVQTMVLISIPVARSGIAATGILIFIGSWNEFLFALTLTRDEAKTAAVAILNFMPFEGTDWGRAAAACVLMLAPIVIFVPFIKKYMAGPTTIGAVKG</sequence>
<name>A0A838B8M9_9HYPH</name>
<comment type="similarity">
    <text evidence="3">Belongs to the binding-protein-dependent transport system permease family. MalFG subfamily.</text>
</comment>
<dbReference type="SUPFAM" id="SSF161098">
    <property type="entry name" value="MetI-like"/>
    <property type="match status" value="1"/>
</dbReference>
<dbReference type="InterPro" id="IPR035906">
    <property type="entry name" value="MetI-like_sf"/>
</dbReference>
<dbReference type="Proteomes" id="UP000558284">
    <property type="component" value="Unassembled WGS sequence"/>
</dbReference>
<protein>
    <recommendedName>
        <fullName evidence="10">Maltose/maltodextrin transport system permease protein MalG</fullName>
    </recommendedName>
</protein>
<evidence type="ECO:0000259" key="12">
    <source>
        <dbReference type="PROSITE" id="PS50928"/>
    </source>
</evidence>
<evidence type="ECO:0000256" key="7">
    <source>
        <dbReference type="ARBA" id="ARBA00022692"/>
    </source>
</evidence>
<keyword evidence="7 11" id="KW-0812">Transmembrane</keyword>
<gene>
    <name evidence="13" type="ORF">H0241_18930</name>
</gene>
<dbReference type="RefSeq" id="WP_181059167.1">
    <property type="nucleotide sequence ID" value="NZ_JACDTY010000009.1"/>
</dbReference>
<keyword evidence="8 11" id="KW-1133">Transmembrane helix</keyword>
<evidence type="ECO:0000256" key="6">
    <source>
        <dbReference type="ARBA" id="ARBA00022597"/>
    </source>
</evidence>
<keyword evidence="6" id="KW-0762">Sugar transport</keyword>
<evidence type="ECO:0000313" key="14">
    <source>
        <dbReference type="Proteomes" id="UP000558284"/>
    </source>
</evidence>
<feature type="transmembrane region" description="Helical" evidence="11">
    <location>
        <begin position="9"/>
        <end position="30"/>
    </location>
</feature>
<dbReference type="GO" id="GO:0055085">
    <property type="term" value="P:transmembrane transport"/>
    <property type="evidence" value="ECO:0007669"/>
    <property type="project" value="InterPro"/>
</dbReference>
<dbReference type="GO" id="GO:0005886">
    <property type="term" value="C:plasma membrane"/>
    <property type="evidence" value="ECO:0007669"/>
    <property type="project" value="UniProtKB-SubCell"/>
</dbReference>
<dbReference type="InterPro" id="IPR050901">
    <property type="entry name" value="BP-dep_ABC_trans_perm"/>
</dbReference>
<keyword evidence="9 11" id="KW-0472">Membrane</keyword>